<keyword evidence="5" id="KW-0411">Iron-sulfur</keyword>
<evidence type="ECO:0000259" key="7">
    <source>
        <dbReference type="PROSITE" id="PS51296"/>
    </source>
</evidence>
<dbReference type="PANTHER" id="PTHR40562:SF1">
    <property type="entry name" value="NITRITE REDUCTASE (NADH) SMALL SUBUNIT"/>
    <property type="match status" value="1"/>
</dbReference>
<dbReference type="NCBIfam" id="TIGR02378">
    <property type="entry name" value="nirD_assim_sml"/>
    <property type="match status" value="1"/>
</dbReference>
<dbReference type="GO" id="GO:0008942">
    <property type="term" value="F:nitrite reductase [NAD(P)H] activity"/>
    <property type="evidence" value="ECO:0007669"/>
    <property type="project" value="InterPro"/>
</dbReference>
<dbReference type="Pfam" id="PF13806">
    <property type="entry name" value="Rieske_2"/>
    <property type="match status" value="1"/>
</dbReference>
<keyword evidence="1" id="KW-0001">2Fe-2S</keyword>
<sequence length="149" mass="15526">MSVTDDFPAKEPTPAATWTVVCPLDRLLPGLGVAALLPDGGQVAVFRVSAGTDSTSGDRFDRLYAVGNIDPYARAAVMSRGIIGDRAGEPTIASPLLKQVFSLRNGRCLDDDRVALPVHPVRVVDGVVQVGSAVTDAVVDDRGDGARVG</sequence>
<keyword evidence="3" id="KW-0560">Oxidoreductase</keyword>
<proteinExistence type="predicted"/>
<evidence type="ECO:0000256" key="6">
    <source>
        <dbReference type="ARBA" id="ARBA00023063"/>
    </source>
</evidence>
<dbReference type="InterPro" id="IPR017881">
    <property type="entry name" value="NirD"/>
</dbReference>
<evidence type="ECO:0000256" key="4">
    <source>
        <dbReference type="ARBA" id="ARBA00023004"/>
    </source>
</evidence>
<dbReference type="SUPFAM" id="SSF50022">
    <property type="entry name" value="ISP domain"/>
    <property type="match status" value="1"/>
</dbReference>
<dbReference type="RefSeq" id="WP_076479751.1">
    <property type="nucleotide sequence ID" value="NZ_FTNT01000006.1"/>
</dbReference>
<accession>A0A1N7FYB7</accession>
<dbReference type="OrthoDB" id="3213360at2"/>
<dbReference type="PROSITE" id="PS51300">
    <property type="entry name" value="NIRD"/>
    <property type="match status" value="1"/>
</dbReference>
<evidence type="ECO:0000256" key="5">
    <source>
        <dbReference type="ARBA" id="ARBA00023014"/>
    </source>
</evidence>
<dbReference type="GO" id="GO:0042128">
    <property type="term" value="P:nitrate assimilation"/>
    <property type="evidence" value="ECO:0007669"/>
    <property type="project" value="UniProtKB-KW"/>
</dbReference>
<keyword evidence="4" id="KW-0408">Iron</keyword>
<name>A0A1N7FYB7_9NOCA</name>
<evidence type="ECO:0000313" key="9">
    <source>
        <dbReference type="Proteomes" id="UP000186218"/>
    </source>
</evidence>
<dbReference type="AlphaFoldDB" id="A0A1N7FYB7"/>
<keyword evidence="6" id="KW-0534">Nitrate assimilation</keyword>
<evidence type="ECO:0000256" key="3">
    <source>
        <dbReference type="ARBA" id="ARBA00023002"/>
    </source>
</evidence>
<reference evidence="8 9" key="1">
    <citation type="submission" date="2017-01" db="EMBL/GenBank/DDBJ databases">
        <authorList>
            <person name="Mah S.A."/>
            <person name="Swanson W.J."/>
            <person name="Moy G.W."/>
            <person name="Vacquier V.D."/>
        </authorList>
    </citation>
    <scope>NUCLEOTIDE SEQUENCE [LARGE SCALE GENOMIC DNA]</scope>
    <source>
        <strain evidence="8 9">CPCC 203464</strain>
    </source>
</reference>
<dbReference type="GO" id="GO:0046872">
    <property type="term" value="F:metal ion binding"/>
    <property type="evidence" value="ECO:0007669"/>
    <property type="project" value="UniProtKB-KW"/>
</dbReference>
<dbReference type="GO" id="GO:0051537">
    <property type="term" value="F:2 iron, 2 sulfur cluster binding"/>
    <property type="evidence" value="ECO:0007669"/>
    <property type="project" value="UniProtKB-KW"/>
</dbReference>
<protein>
    <submittedName>
        <fullName evidence="8">Nitrite reductase (NADH) small subunit</fullName>
    </submittedName>
</protein>
<evidence type="ECO:0000256" key="1">
    <source>
        <dbReference type="ARBA" id="ARBA00022714"/>
    </source>
</evidence>
<dbReference type="PANTHER" id="PTHR40562">
    <property type="match status" value="1"/>
</dbReference>
<dbReference type="PROSITE" id="PS51296">
    <property type="entry name" value="RIESKE"/>
    <property type="match status" value="1"/>
</dbReference>
<dbReference type="InterPro" id="IPR017941">
    <property type="entry name" value="Rieske_2Fe-2S"/>
</dbReference>
<keyword evidence="9" id="KW-1185">Reference proteome</keyword>
<dbReference type="InterPro" id="IPR012748">
    <property type="entry name" value="Rieske-like_NirD"/>
</dbReference>
<evidence type="ECO:0000256" key="2">
    <source>
        <dbReference type="ARBA" id="ARBA00022723"/>
    </source>
</evidence>
<keyword evidence="2" id="KW-0479">Metal-binding</keyword>
<dbReference type="Gene3D" id="2.102.10.10">
    <property type="entry name" value="Rieske [2Fe-2S] iron-sulphur domain"/>
    <property type="match status" value="1"/>
</dbReference>
<dbReference type="InterPro" id="IPR036922">
    <property type="entry name" value="Rieske_2Fe-2S_sf"/>
</dbReference>
<dbReference type="Proteomes" id="UP000186218">
    <property type="component" value="Unassembled WGS sequence"/>
</dbReference>
<dbReference type="STRING" id="1344003.SAMN05445060_2409"/>
<organism evidence="8 9">
    <name type="scientific">Williamsia sterculiae</name>
    <dbReference type="NCBI Taxonomy" id="1344003"/>
    <lineage>
        <taxon>Bacteria</taxon>
        <taxon>Bacillati</taxon>
        <taxon>Actinomycetota</taxon>
        <taxon>Actinomycetes</taxon>
        <taxon>Mycobacteriales</taxon>
        <taxon>Nocardiaceae</taxon>
        <taxon>Williamsia</taxon>
    </lineage>
</organism>
<dbReference type="EMBL" id="FTNT01000006">
    <property type="protein sequence ID" value="SIS05311.1"/>
    <property type="molecule type" value="Genomic_DNA"/>
</dbReference>
<dbReference type="GO" id="GO:0016705">
    <property type="term" value="F:oxidoreductase activity, acting on paired donors, with incorporation or reduction of molecular oxygen"/>
    <property type="evidence" value="ECO:0007669"/>
    <property type="project" value="UniProtKB-ARBA"/>
</dbReference>
<evidence type="ECO:0000313" key="8">
    <source>
        <dbReference type="EMBL" id="SIS05311.1"/>
    </source>
</evidence>
<gene>
    <name evidence="8" type="ORF">SAMN05445060_2409</name>
</gene>
<dbReference type="GO" id="GO:0004497">
    <property type="term" value="F:monooxygenase activity"/>
    <property type="evidence" value="ECO:0007669"/>
    <property type="project" value="UniProtKB-ARBA"/>
</dbReference>
<feature type="domain" description="Rieske" evidence="7">
    <location>
        <begin position="19"/>
        <end position="130"/>
    </location>
</feature>